<feature type="domain" description="SpoVT-AbrB" evidence="2">
    <location>
        <begin position="7"/>
        <end position="52"/>
    </location>
</feature>
<dbReference type="PROSITE" id="PS51740">
    <property type="entry name" value="SPOVT_ABRB"/>
    <property type="match status" value="1"/>
</dbReference>
<dbReference type="InterPro" id="IPR007159">
    <property type="entry name" value="SpoVT-AbrB_dom"/>
</dbReference>
<evidence type="ECO:0000259" key="2">
    <source>
        <dbReference type="PROSITE" id="PS51740"/>
    </source>
</evidence>
<dbReference type="SMART" id="SM00966">
    <property type="entry name" value="SpoVT_AbrB"/>
    <property type="match status" value="1"/>
</dbReference>
<reference evidence="3" key="1">
    <citation type="journal article" date="2021" name="PeerJ">
        <title>Extensive microbial diversity within the chicken gut microbiome revealed by metagenomics and culture.</title>
        <authorList>
            <person name="Gilroy R."/>
            <person name="Ravi A."/>
            <person name="Getino M."/>
            <person name="Pursley I."/>
            <person name="Horton D.L."/>
            <person name="Alikhan N.F."/>
            <person name="Baker D."/>
            <person name="Gharbi K."/>
            <person name="Hall N."/>
            <person name="Watson M."/>
            <person name="Adriaenssens E.M."/>
            <person name="Foster-Nyarko E."/>
            <person name="Jarju S."/>
            <person name="Secka A."/>
            <person name="Antonio M."/>
            <person name="Oren A."/>
            <person name="Chaudhuri R.R."/>
            <person name="La Ragione R."/>
            <person name="Hildebrand F."/>
            <person name="Pallen M.J."/>
        </authorList>
    </citation>
    <scope>NUCLEOTIDE SEQUENCE</scope>
    <source>
        <strain evidence="3">CHK179-28034</strain>
    </source>
</reference>
<dbReference type="Pfam" id="PF04014">
    <property type="entry name" value="MazE_antitoxin"/>
    <property type="match status" value="1"/>
</dbReference>
<comment type="caution">
    <text evidence="3">The sequence shown here is derived from an EMBL/GenBank/DDBJ whole genome shotgun (WGS) entry which is preliminary data.</text>
</comment>
<dbReference type="GO" id="GO:0003677">
    <property type="term" value="F:DNA binding"/>
    <property type="evidence" value="ECO:0007669"/>
    <property type="project" value="UniProtKB-UniRule"/>
</dbReference>
<keyword evidence="1 3" id="KW-0238">DNA-binding</keyword>
<proteinExistence type="predicted"/>
<gene>
    <name evidence="3" type="ORF">H9968_12545</name>
</gene>
<dbReference type="EMBL" id="DXBR01000114">
    <property type="protein sequence ID" value="HIZ40723.1"/>
    <property type="molecule type" value="Genomic_DNA"/>
</dbReference>
<dbReference type="NCBIfam" id="TIGR01439">
    <property type="entry name" value="lp_hng_hel_AbrB"/>
    <property type="match status" value="1"/>
</dbReference>
<dbReference type="Proteomes" id="UP000824049">
    <property type="component" value="Unassembled WGS sequence"/>
</dbReference>
<dbReference type="InterPro" id="IPR037914">
    <property type="entry name" value="SpoVT-AbrB_sf"/>
</dbReference>
<evidence type="ECO:0000256" key="1">
    <source>
        <dbReference type="PROSITE-ProRule" id="PRU01076"/>
    </source>
</evidence>
<protein>
    <submittedName>
        <fullName evidence="3">AbrB/MazE/SpoVT family DNA-binding domain-containing protein</fullName>
    </submittedName>
</protein>
<evidence type="ECO:0000313" key="3">
    <source>
        <dbReference type="EMBL" id="HIZ40723.1"/>
    </source>
</evidence>
<sequence length="91" mass="10038">MVTNTFVDNAKVMSKGQITIPKDVREVLGVSSGDRVTFIVEGSNVRIVNSAVYAMQILQQDMAGEAERTGLTSEDDIMALVEELRNEDENF</sequence>
<organism evidence="3 4">
    <name type="scientific">Candidatus Anaerobutyricum stercoris</name>
    <dbReference type="NCBI Taxonomy" id="2838457"/>
    <lineage>
        <taxon>Bacteria</taxon>
        <taxon>Bacillati</taxon>
        <taxon>Bacillota</taxon>
        <taxon>Clostridia</taxon>
        <taxon>Lachnospirales</taxon>
        <taxon>Lachnospiraceae</taxon>
        <taxon>Anaerobutyricum</taxon>
    </lineage>
</organism>
<evidence type="ECO:0000313" key="4">
    <source>
        <dbReference type="Proteomes" id="UP000824049"/>
    </source>
</evidence>
<dbReference type="AlphaFoldDB" id="A0A9D2EN13"/>
<dbReference type="SUPFAM" id="SSF89447">
    <property type="entry name" value="AbrB/MazE/MraZ-like"/>
    <property type="match status" value="1"/>
</dbReference>
<accession>A0A9D2EN13</accession>
<dbReference type="Gene3D" id="2.10.260.10">
    <property type="match status" value="1"/>
</dbReference>
<reference evidence="3" key="2">
    <citation type="submission" date="2021-04" db="EMBL/GenBank/DDBJ databases">
        <authorList>
            <person name="Gilroy R."/>
        </authorList>
    </citation>
    <scope>NUCLEOTIDE SEQUENCE</scope>
    <source>
        <strain evidence="3">CHK179-28034</strain>
    </source>
</reference>
<name>A0A9D2EN13_9FIRM</name>